<keyword evidence="1" id="KW-0802">TPR repeat</keyword>
<name>A0A1I5PP18_9PSEU</name>
<dbReference type="PANTHER" id="PTHR47691:SF3">
    <property type="entry name" value="HTH-TYPE TRANSCRIPTIONAL REGULATOR RV0890C-RELATED"/>
    <property type="match status" value="1"/>
</dbReference>
<dbReference type="InterPro" id="IPR002182">
    <property type="entry name" value="NB-ARC"/>
</dbReference>
<feature type="domain" description="NB-ARC" evidence="2">
    <location>
        <begin position="32"/>
        <end position="172"/>
    </location>
</feature>
<organism evidence="3 4">
    <name type="scientific">Amycolatopsis rubida</name>
    <dbReference type="NCBI Taxonomy" id="112413"/>
    <lineage>
        <taxon>Bacteria</taxon>
        <taxon>Bacillati</taxon>
        <taxon>Actinomycetota</taxon>
        <taxon>Actinomycetes</taxon>
        <taxon>Pseudonocardiales</taxon>
        <taxon>Pseudonocardiaceae</taxon>
        <taxon>Amycolatopsis</taxon>
    </lineage>
</organism>
<evidence type="ECO:0000259" key="2">
    <source>
        <dbReference type="Pfam" id="PF00931"/>
    </source>
</evidence>
<dbReference type="Gene3D" id="1.25.40.10">
    <property type="entry name" value="Tetratricopeptide repeat domain"/>
    <property type="match status" value="1"/>
</dbReference>
<feature type="repeat" description="TPR" evidence="1">
    <location>
        <begin position="497"/>
        <end position="530"/>
    </location>
</feature>
<dbReference type="InterPro" id="IPR027417">
    <property type="entry name" value="P-loop_NTPase"/>
</dbReference>
<gene>
    <name evidence="3" type="ORF">SAMN05421854_10533</name>
</gene>
<sequence>MLRFAPRHFVDRADECRNLVEQARAEQAAARQGVFVLQGIGGVGKTAVMLRCAQELRPSFDCVLDASMSASAQAKTVEQVLDVFLFQLEANLIPPTLDGKLAVYRRETSRRKVLVVLDDVDSAESILDLLPESPGSAVLATSRLRAEAFEVHGFATVRLKVLSERHGVELLSRGLDESVVAEEERALAGIARLSGYLPLALTIAGAHLRIRRHERPAALLRRLESERDLFAHFTVDGDRKLEFVYQATYDALAPLEQQLYRRLGLHPGLRFSSWVVPVLLEESDRPFAADTLFALHRWTLVVESDEQHEMHSLIHLHARGLANGHEHPADVAEIRRRLAEAYLDYAVARALVLSGRRQFGPRFDGRVAPAYEADGDGHRRAVADLEAEAANLRQVVEMASAAGFADLTWQLAEALTNFFFQRSRYADAIAVQTLGLSAAREMHEETGDARPLIVLHTELGKAYFAAYTHDKAAGQFAAAAERIAELGEEPDALTMLAKTFVWQGLVHNRMGEYEAAIEYFARSAELVANPGFPGRLRSREQRLLDMNGAPILAKLGRLPEALAAAERAAAHFASDADRHNYAKSLANLGEVLAAAEDSRAEEVLRAALVLEQELKLVDFEAHTAAILGRLLPPEEGARLIEHAAAVYERLADQRAAALRAEIEDPRWGEGTE</sequence>
<accession>A0A1I5PP18</accession>
<dbReference type="Proteomes" id="UP000199137">
    <property type="component" value="Unassembled WGS sequence"/>
</dbReference>
<dbReference type="AlphaFoldDB" id="A0A1I5PP18"/>
<dbReference type="PRINTS" id="PR00364">
    <property type="entry name" value="DISEASERSIST"/>
</dbReference>
<evidence type="ECO:0000313" key="3">
    <source>
        <dbReference type="EMBL" id="SFP35799.1"/>
    </source>
</evidence>
<dbReference type="GO" id="GO:0043531">
    <property type="term" value="F:ADP binding"/>
    <property type="evidence" value="ECO:0007669"/>
    <property type="project" value="InterPro"/>
</dbReference>
<dbReference type="Pfam" id="PF00931">
    <property type="entry name" value="NB-ARC"/>
    <property type="match status" value="1"/>
</dbReference>
<dbReference type="Gene3D" id="3.40.50.300">
    <property type="entry name" value="P-loop containing nucleotide triphosphate hydrolases"/>
    <property type="match status" value="1"/>
</dbReference>
<proteinExistence type="predicted"/>
<dbReference type="InterPro" id="IPR019734">
    <property type="entry name" value="TPR_rpt"/>
</dbReference>
<reference evidence="4" key="1">
    <citation type="submission" date="2016-10" db="EMBL/GenBank/DDBJ databases">
        <authorList>
            <person name="Varghese N."/>
            <person name="Submissions S."/>
        </authorList>
    </citation>
    <scope>NUCLEOTIDE SEQUENCE [LARGE SCALE GENOMIC DNA]</scope>
    <source>
        <strain evidence="4">DSM 44637</strain>
    </source>
</reference>
<protein>
    <submittedName>
        <fullName evidence="3">NB-ARC domain-containing protein</fullName>
    </submittedName>
</protein>
<dbReference type="SUPFAM" id="SSF52540">
    <property type="entry name" value="P-loop containing nucleoside triphosphate hydrolases"/>
    <property type="match status" value="1"/>
</dbReference>
<dbReference type="EMBL" id="FOWC01000005">
    <property type="protein sequence ID" value="SFP35799.1"/>
    <property type="molecule type" value="Genomic_DNA"/>
</dbReference>
<dbReference type="RefSeq" id="WP_093574248.1">
    <property type="nucleotide sequence ID" value="NZ_FOWC01000005.1"/>
</dbReference>
<dbReference type="PROSITE" id="PS50005">
    <property type="entry name" value="TPR"/>
    <property type="match status" value="1"/>
</dbReference>
<dbReference type="InterPro" id="IPR011990">
    <property type="entry name" value="TPR-like_helical_dom_sf"/>
</dbReference>
<evidence type="ECO:0000313" key="4">
    <source>
        <dbReference type="Proteomes" id="UP000199137"/>
    </source>
</evidence>
<dbReference type="STRING" id="112413.SAMN05421854_10533"/>
<dbReference type="PANTHER" id="PTHR47691">
    <property type="entry name" value="REGULATOR-RELATED"/>
    <property type="match status" value="1"/>
</dbReference>
<evidence type="ECO:0000256" key="1">
    <source>
        <dbReference type="PROSITE-ProRule" id="PRU00339"/>
    </source>
</evidence>
<dbReference type="SUPFAM" id="SSF48452">
    <property type="entry name" value="TPR-like"/>
    <property type="match status" value="2"/>
</dbReference>